<dbReference type="PROSITE" id="PS00101">
    <property type="entry name" value="HEXAPEP_TRANSFERASES"/>
    <property type="match status" value="1"/>
</dbReference>
<sequence length="156" mass="16567">MGRKVALRGGCVIDLAKEGVLVLGDQAEIRHYAIIECAGRVLIGNRSVIGAYNWLQGSGEIEIGDDVIIGPGVRIISTTHDISDPDQPFSRQPLIVKSVRIDNNVWIGANVVILSGVHIGKNVVIGAGALVNRNLEAGGVYVGVPARRVKEVQSNL</sequence>
<reference evidence="4 5" key="1">
    <citation type="submission" date="2018-10" db="EMBL/GenBank/DDBJ databases">
        <title>Transmission dynamics of multidrug resistant bacteria on intensive care unit surfaces.</title>
        <authorList>
            <person name="D'Souza A.W."/>
            <person name="Potter R.F."/>
            <person name="Wallace M."/>
            <person name="Shupe A."/>
            <person name="Patel S."/>
            <person name="Sun S."/>
            <person name="Gul D."/>
            <person name="Kwon J.H."/>
            <person name="Andleeb S."/>
            <person name="Burnham C.-A.D."/>
            <person name="Dantas G."/>
        </authorList>
    </citation>
    <scope>NUCLEOTIDE SEQUENCE [LARGE SCALE GENOMIC DNA]</scope>
    <source>
        <strain evidence="4 5">PO_271</strain>
    </source>
</reference>
<evidence type="ECO:0000313" key="4">
    <source>
        <dbReference type="EMBL" id="RRW31374.1"/>
    </source>
</evidence>
<evidence type="ECO:0000256" key="1">
    <source>
        <dbReference type="ARBA" id="ARBA00022679"/>
    </source>
</evidence>
<dbReference type="InterPro" id="IPR001451">
    <property type="entry name" value="Hexapep"/>
</dbReference>
<dbReference type="Proteomes" id="UP000272833">
    <property type="component" value="Unassembled WGS sequence"/>
</dbReference>
<keyword evidence="1 4" id="KW-0808">Transferase</keyword>
<name>A0A427HA33_ECTOL</name>
<dbReference type="InterPro" id="IPR018357">
    <property type="entry name" value="Hexapep_transf_CS"/>
</dbReference>
<dbReference type="EMBL" id="RHRS01000064">
    <property type="protein sequence ID" value="RRW31374.1"/>
    <property type="molecule type" value="Genomic_DNA"/>
</dbReference>
<evidence type="ECO:0000313" key="5">
    <source>
        <dbReference type="Proteomes" id="UP000272833"/>
    </source>
</evidence>
<evidence type="ECO:0000256" key="3">
    <source>
        <dbReference type="ARBA" id="ARBA00023315"/>
    </source>
</evidence>
<gene>
    <name evidence="4" type="ORF">EGJ44_18840</name>
</gene>
<dbReference type="InterPro" id="IPR011004">
    <property type="entry name" value="Trimer_LpxA-like_sf"/>
</dbReference>
<dbReference type="PANTHER" id="PTHR23416">
    <property type="entry name" value="SIALIC ACID SYNTHASE-RELATED"/>
    <property type="match status" value="1"/>
</dbReference>
<dbReference type="Gene3D" id="2.160.10.10">
    <property type="entry name" value="Hexapeptide repeat proteins"/>
    <property type="match status" value="1"/>
</dbReference>
<dbReference type="GO" id="GO:0016746">
    <property type="term" value="F:acyltransferase activity"/>
    <property type="evidence" value="ECO:0007669"/>
    <property type="project" value="UniProtKB-KW"/>
</dbReference>
<evidence type="ECO:0000256" key="2">
    <source>
        <dbReference type="ARBA" id="ARBA00022737"/>
    </source>
</evidence>
<dbReference type="Pfam" id="PF00132">
    <property type="entry name" value="Hexapep"/>
    <property type="match status" value="1"/>
</dbReference>
<comment type="caution">
    <text evidence="4">The sequence shown here is derived from an EMBL/GenBank/DDBJ whole genome shotgun (WGS) entry which is preliminary data.</text>
</comment>
<dbReference type="CDD" id="cd04647">
    <property type="entry name" value="LbH_MAT_like"/>
    <property type="match status" value="1"/>
</dbReference>
<keyword evidence="3 4" id="KW-0012">Acyltransferase</keyword>
<dbReference type="InterPro" id="IPR051159">
    <property type="entry name" value="Hexapeptide_acetyltransf"/>
</dbReference>
<dbReference type="AlphaFoldDB" id="A0A427HA33"/>
<keyword evidence="2" id="KW-0677">Repeat</keyword>
<organism evidence="4 5">
    <name type="scientific">Ectopseudomonas oleovorans</name>
    <name type="common">Pseudomonas oleovorans</name>
    <dbReference type="NCBI Taxonomy" id="301"/>
    <lineage>
        <taxon>Bacteria</taxon>
        <taxon>Pseudomonadati</taxon>
        <taxon>Pseudomonadota</taxon>
        <taxon>Gammaproteobacteria</taxon>
        <taxon>Pseudomonadales</taxon>
        <taxon>Pseudomonadaceae</taxon>
        <taxon>Ectopseudomonas</taxon>
    </lineage>
</organism>
<accession>A0A427HA33</accession>
<dbReference type="PANTHER" id="PTHR23416:SF78">
    <property type="entry name" value="LIPOPOLYSACCHARIDE BIOSYNTHESIS O-ACETYL TRANSFERASE WBBJ-RELATED"/>
    <property type="match status" value="1"/>
</dbReference>
<dbReference type="SUPFAM" id="SSF51161">
    <property type="entry name" value="Trimeric LpxA-like enzymes"/>
    <property type="match status" value="1"/>
</dbReference>
<protein>
    <submittedName>
        <fullName evidence="4">Acyltransferase</fullName>
    </submittedName>
</protein>
<proteinExistence type="predicted"/>